<accession>A0A7I8LEN0</accession>
<reference evidence="1" key="1">
    <citation type="submission" date="2020-02" db="EMBL/GenBank/DDBJ databases">
        <authorList>
            <person name="Scholz U."/>
            <person name="Mascher M."/>
            <person name="Fiebig A."/>
        </authorList>
    </citation>
    <scope>NUCLEOTIDE SEQUENCE</scope>
</reference>
<proteinExistence type="predicted"/>
<organism evidence="1 2">
    <name type="scientific">Spirodela intermedia</name>
    <name type="common">Intermediate duckweed</name>
    <dbReference type="NCBI Taxonomy" id="51605"/>
    <lineage>
        <taxon>Eukaryota</taxon>
        <taxon>Viridiplantae</taxon>
        <taxon>Streptophyta</taxon>
        <taxon>Embryophyta</taxon>
        <taxon>Tracheophyta</taxon>
        <taxon>Spermatophyta</taxon>
        <taxon>Magnoliopsida</taxon>
        <taxon>Liliopsida</taxon>
        <taxon>Araceae</taxon>
        <taxon>Lemnoideae</taxon>
        <taxon>Spirodela</taxon>
    </lineage>
</organism>
<sequence>MSEPTIGMPKMPKLSMVEMEYRRSSQVPLLSPVQWAASAPEPTNVDLVRMNGRFPWRPWRALRDDVLHPLSVDLLEEGQQLRPRVVHGVECEVLGGVHVVVVVPDDVQGDPGLLVRFDDALHHRDGMGAGRPMREVYWSTTPRGVGPEKK</sequence>
<dbReference type="EMBL" id="LR746278">
    <property type="protein sequence ID" value="CAA7408481.1"/>
    <property type="molecule type" value="Genomic_DNA"/>
</dbReference>
<name>A0A7I8LEN0_SPIIN</name>
<protein>
    <submittedName>
        <fullName evidence="1">Uncharacterized protein</fullName>
    </submittedName>
</protein>
<evidence type="ECO:0000313" key="2">
    <source>
        <dbReference type="Proteomes" id="UP000663760"/>
    </source>
</evidence>
<dbReference type="Proteomes" id="UP000663760">
    <property type="component" value="Chromosome 15"/>
</dbReference>
<keyword evidence="2" id="KW-1185">Reference proteome</keyword>
<dbReference type="AlphaFoldDB" id="A0A7I8LEN0"/>
<evidence type="ECO:0000313" key="1">
    <source>
        <dbReference type="EMBL" id="CAA7408481.1"/>
    </source>
</evidence>
<gene>
    <name evidence="1" type="ORF">SI8410_15019159</name>
</gene>